<evidence type="ECO:0000313" key="3">
    <source>
        <dbReference type="Proteomes" id="UP000322927"/>
    </source>
</evidence>
<dbReference type="EMBL" id="CP029192">
    <property type="protein sequence ID" value="QES38269.1"/>
    <property type="molecule type" value="Genomic_DNA"/>
</dbReference>
<dbReference type="Proteomes" id="UP000322927">
    <property type="component" value="Chromosome"/>
</dbReference>
<dbReference type="OrthoDB" id="4291848at2"/>
<organism evidence="2 3">
    <name type="scientific">Streptomyces venezuelae</name>
    <dbReference type="NCBI Taxonomy" id="54571"/>
    <lineage>
        <taxon>Bacteria</taxon>
        <taxon>Bacillati</taxon>
        <taxon>Actinomycetota</taxon>
        <taxon>Actinomycetes</taxon>
        <taxon>Kitasatosporales</taxon>
        <taxon>Streptomycetaceae</taxon>
        <taxon>Streptomyces</taxon>
    </lineage>
</organism>
<proteinExistence type="predicted"/>
<sequence>MSTGPNWPDMWRTDFDHDALNLLPVHAPARIPARPDAYGTEALFGEDVPDRCPSRKPTVKASDVEGQDELF</sequence>
<name>A0A5P2CBZ5_STRVZ</name>
<gene>
    <name evidence="2" type="ORF">DEJ48_36925</name>
</gene>
<dbReference type="RefSeq" id="WP_150220460.1">
    <property type="nucleotide sequence ID" value="NZ_CP029192.1"/>
</dbReference>
<protein>
    <submittedName>
        <fullName evidence="2">Uncharacterized protein</fullName>
    </submittedName>
</protein>
<evidence type="ECO:0000256" key="1">
    <source>
        <dbReference type="SAM" id="MobiDB-lite"/>
    </source>
</evidence>
<reference evidence="2 3" key="1">
    <citation type="submission" date="2018-05" db="EMBL/GenBank/DDBJ databases">
        <title>Streptomyces venezuelae.</title>
        <authorList>
            <person name="Kim W."/>
            <person name="Lee N."/>
            <person name="Cho B.-K."/>
        </authorList>
    </citation>
    <scope>NUCLEOTIDE SEQUENCE [LARGE SCALE GENOMIC DNA]</scope>
    <source>
        <strain evidence="2 3">ATCC 14584</strain>
    </source>
</reference>
<dbReference type="AlphaFoldDB" id="A0A5P2CBZ5"/>
<feature type="region of interest" description="Disordered" evidence="1">
    <location>
        <begin position="44"/>
        <end position="71"/>
    </location>
</feature>
<evidence type="ECO:0000313" key="2">
    <source>
        <dbReference type="EMBL" id="QES38269.1"/>
    </source>
</evidence>
<accession>A0A5P2CBZ5</accession>